<comment type="subcellular location">
    <subcellularLocation>
        <location evidence="2">Cytoplasm</location>
        <location evidence="2">Cytosol</location>
    </subcellularLocation>
    <subcellularLocation>
        <location evidence="3">Cytoplasmic vesicle</location>
    </subcellularLocation>
    <subcellularLocation>
        <location evidence="4">Lysosome membrane</location>
    </subcellularLocation>
    <subcellularLocation>
        <location evidence="1">Nucleus</location>
    </subcellularLocation>
</comment>
<dbReference type="InterPro" id="IPR039842">
    <property type="entry name" value="TBC1D7"/>
</dbReference>
<evidence type="ECO:0000256" key="6">
    <source>
        <dbReference type="ARBA" id="ARBA00022468"/>
    </source>
</evidence>
<keyword evidence="7" id="KW-0963">Cytoplasm</keyword>
<evidence type="ECO:0000256" key="2">
    <source>
        <dbReference type="ARBA" id="ARBA00004514"/>
    </source>
</evidence>
<name>A0ABP0G9T9_CLALP</name>
<sequence>MVDDTSGKRNFRVSYYDKVGCRGIGEKAIVAILKDDIIDRKNLENFCIRFSIPSSFRILIWKILLKILPIHQQSHKFVMLQRTEQYNDLNRALTVMRKIDDKTDLPEVFLKMHLLETGELRLTFRHAAWHDNFCSIAQAVSEIVDSPVIGYWVSVKLYHYFEGNNYLAQSDEFNNLLTSALKKEHSKLFHHLNDLNFFNDDLIKSWYKRSYAGIIQCNGCLERIWDVLIGRGSRILPYIAVQILITFDRHLLQAKTLPKCHETLTAVPFSDEATVMANSNVPDESTNVKWMYEGTSSSIDREAYLLGKRINKLEEDKGDFIVKDTTNENLSVTVLERLDYESKVREDPLFAIKKREDEKRRELLSNPVKRKHLQNMLKTALVKDLGKSNHHHKKKAHSSRKHKKKKTKNYRSSDSEEEPPKKQSKKILENAHKDKKLHAALKKALEKDLQENDSSDSSLSLSSSESEREAKHHEMKHSFESKKHDKHKGKFSYKKLYSDDEDSASYKKKKKSKDRGCTKSSTSEDEEKSLNKKKGYGLIVVNKRDSPKPVKKSRRTPSPDPKKEKYERKEKSGFTRKLTKDELEKKRREMMQNADWRNEQRGKNVKQYSEQEKEEKEREDRIKKLHDHRMKKDGKVKTFLHDMKLKQASIGSLEDTVRRKRHTLDRASKD</sequence>
<feature type="domain" description="Rab-GAP TBC" evidence="18">
    <location>
        <begin position="51"/>
        <end position="232"/>
    </location>
</feature>
<evidence type="ECO:0000256" key="11">
    <source>
        <dbReference type="ARBA" id="ARBA00023136"/>
    </source>
</evidence>
<keyword evidence="8" id="KW-0507">mRNA processing</keyword>
<gene>
    <name evidence="19" type="ORF">CVLEPA_LOCUS20566</name>
</gene>
<evidence type="ECO:0000259" key="18">
    <source>
        <dbReference type="PROSITE" id="PS50086"/>
    </source>
</evidence>
<feature type="compositionally biased region" description="Basic residues" evidence="17">
    <location>
        <begin position="388"/>
        <end position="409"/>
    </location>
</feature>
<keyword evidence="13" id="KW-0458">Lysosome</keyword>
<feature type="compositionally biased region" description="Basic residues" evidence="17">
    <location>
        <begin position="623"/>
        <end position="632"/>
    </location>
</feature>
<feature type="compositionally biased region" description="Basic and acidic residues" evidence="17">
    <location>
        <begin position="560"/>
        <end position="602"/>
    </location>
</feature>
<evidence type="ECO:0000256" key="13">
    <source>
        <dbReference type="ARBA" id="ARBA00023228"/>
    </source>
</evidence>
<keyword evidence="6" id="KW-0343">GTPase activation</keyword>
<feature type="region of interest" description="Disordered" evidence="17">
    <location>
        <begin position="383"/>
        <end position="427"/>
    </location>
</feature>
<dbReference type="PANTHER" id="PTHR13530">
    <property type="entry name" value="TBC1 DOMAIN FAMILY MEMBER 7"/>
    <property type="match status" value="1"/>
</dbReference>
<keyword evidence="10" id="KW-0175">Coiled coil</keyword>
<dbReference type="Gene3D" id="1.10.10.750">
    <property type="entry name" value="Ypt/Rab-GAP domain of gyp1p, domain 1"/>
    <property type="match status" value="1"/>
</dbReference>
<comment type="function">
    <text evidence="16">Non-catalytic component of the TSC-TBC complex, a multiprotein complex that acts as a negative regulator of the canonical mTORC1 complex, an evolutionarily conserved central nutrient sensor that stimulates anabolic reactions and macromolecule biosynthesis to promote cellular biomass generation and growth. The TSC-TBC complex acts as a GTPase-activating protein (GAP) for the small GTPase RHEB, a direct activator of the protein kinase activity of mTORC1. In absence of nutrients, the TSC-TBC complex inhibits mTORC1, thereby preventing phosphorylation of ribosomal protein S6 kinase (RPS6KB1 and RPS6KB2) and EIF4EBP1 (4E-BP1) by the mTORC1 signaling. The TSC-TBC complex is inactivated in response to nutrients, relieving inhibition of mTORC1.</text>
</comment>
<dbReference type="PROSITE" id="PS50086">
    <property type="entry name" value="TBC_RABGAP"/>
    <property type="match status" value="1"/>
</dbReference>
<evidence type="ECO:0000256" key="14">
    <source>
        <dbReference type="ARBA" id="ARBA00023242"/>
    </source>
</evidence>
<feature type="compositionally biased region" description="Basic residues" evidence="17">
    <location>
        <begin position="484"/>
        <end position="493"/>
    </location>
</feature>
<dbReference type="InterPro" id="IPR035969">
    <property type="entry name" value="Rab-GAP_TBC_sf"/>
</dbReference>
<keyword evidence="12" id="KW-0508">mRNA splicing</keyword>
<reference evidence="19 20" key="1">
    <citation type="submission" date="2024-02" db="EMBL/GenBank/DDBJ databases">
        <authorList>
            <person name="Daric V."/>
            <person name="Darras S."/>
        </authorList>
    </citation>
    <scope>NUCLEOTIDE SEQUENCE [LARGE SCALE GENOMIC DNA]</scope>
</reference>
<evidence type="ECO:0000256" key="12">
    <source>
        <dbReference type="ARBA" id="ARBA00023187"/>
    </source>
</evidence>
<evidence type="ECO:0000313" key="19">
    <source>
        <dbReference type="EMBL" id="CAK8688565.1"/>
    </source>
</evidence>
<evidence type="ECO:0000256" key="16">
    <source>
        <dbReference type="ARBA" id="ARBA00046045"/>
    </source>
</evidence>
<dbReference type="EMBL" id="CAWYQH010000108">
    <property type="protein sequence ID" value="CAK8688565.1"/>
    <property type="molecule type" value="Genomic_DNA"/>
</dbReference>
<dbReference type="Gene3D" id="1.10.472.80">
    <property type="entry name" value="Ypt/Rab-GAP domain of gyp1p, domain 3"/>
    <property type="match status" value="1"/>
</dbReference>
<keyword evidence="14" id="KW-0539">Nucleus</keyword>
<evidence type="ECO:0000256" key="17">
    <source>
        <dbReference type="SAM" id="MobiDB-lite"/>
    </source>
</evidence>
<dbReference type="SUPFAM" id="SSF47923">
    <property type="entry name" value="Ypt/Rab-GAP domain of gyp1p"/>
    <property type="match status" value="1"/>
</dbReference>
<comment type="caution">
    <text evidence="19">The sequence shown here is derived from an EMBL/GenBank/DDBJ whole genome shotgun (WGS) entry which is preliminary data.</text>
</comment>
<keyword evidence="9" id="KW-0747">Spliceosome</keyword>
<dbReference type="InterPro" id="IPR022209">
    <property type="entry name" value="CWC25"/>
</dbReference>
<dbReference type="Proteomes" id="UP001642483">
    <property type="component" value="Unassembled WGS sequence"/>
</dbReference>
<dbReference type="Gene3D" id="1.10.8.680">
    <property type="entry name" value="Ypt/Rab-GAP domain of gyp1p, domain 2"/>
    <property type="match status" value="1"/>
</dbReference>
<keyword evidence="15" id="KW-0968">Cytoplasmic vesicle</keyword>
<dbReference type="PANTHER" id="PTHR13530:SF3">
    <property type="entry name" value="TBC1 DOMAIN FAMILY MEMBER 7"/>
    <property type="match status" value="1"/>
</dbReference>
<evidence type="ECO:0000256" key="9">
    <source>
        <dbReference type="ARBA" id="ARBA00022728"/>
    </source>
</evidence>
<feature type="compositionally biased region" description="Basic and acidic residues" evidence="17">
    <location>
        <begin position="465"/>
        <end position="483"/>
    </location>
</feature>
<evidence type="ECO:0000256" key="3">
    <source>
        <dbReference type="ARBA" id="ARBA00004541"/>
    </source>
</evidence>
<protein>
    <recommendedName>
        <fullName evidence="5">TBC1 domain family member 7</fullName>
    </recommendedName>
</protein>
<keyword evidence="20" id="KW-1185">Reference proteome</keyword>
<feature type="compositionally biased region" description="Low complexity" evidence="17">
    <location>
        <begin position="455"/>
        <end position="464"/>
    </location>
</feature>
<evidence type="ECO:0000256" key="5">
    <source>
        <dbReference type="ARBA" id="ARBA00015455"/>
    </source>
</evidence>
<accession>A0ABP0G9T9</accession>
<feature type="region of interest" description="Disordered" evidence="17">
    <location>
        <begin position="446"/>
        <end position="635"/>
    </location>
</feature>
<organism evidence="19 20">
    <name type="scientific">Clavelina lepadiformis</name>
    <name type="common">Light-bulb sea squirt</name>
    <name type="synonym">Ascidia lepadiformis</name>
    <dbReference type="NCBI Taxonomy" id="159417"/>
    <lineage>
        <taxon>Eukaryota</taxon>
        <taxon>Metazoa</taxon>
        <taxon>Chordata</taxon>
        <taxon>Tunicata</taxon>
        <taxon>Ascidiacea</taxon>
        <taxon>Aplousobranchia</taxon>
        <taxon>Clavelinidae</taxon>
        <taxon>Clavelina</taxon>
    </lineage>
</organism>
<feature type="compositionally biased region" description="Basic and acidic residues" evidence="17">
    <location>
        <begin position="609"/>
        <end position="622"/>
    </location>
</feature>
<proteinExistence type="predicted"/>
<evidence type="ECO:0000256" key="8">
    <source>
        <dbReference type="ARBA" id="ARBA00022664"/>
    </source>
</evidence>
<dbReference type="InterPro" id="IPR043039">
    <property type="entry name" value="TBC1D7_dom2"/>
</dbReference>
<evidence type="ECO:0000313" key="20">
    <source>
        <dbReference type="Proteomes" id="UP001642483"/>
    </source>
</evidence>
<feature type="compositionally biased region" description="Basic and acidic residues" evidence="17">
    <location>
        <begin position="411"/>
        <end position="427"/>
    </location>
</feature>
<dbReference type="InterPro" id="IPR000195">
    <property type="entry name" value="Rab-GAP-TBC_dom"/>
</dbReference>
<evidence type="ECO:0000256" key="4">
    <source>
        <dbReference type="ARBA" id="ARBA00004656"/>
    </source>
</evidence>
<evidence type="ECO:0000256" key="1">
    <source>
        <dbReference type="ARBA" id="ARBA00004123"/>
    </source>
</evidence>
<evidence type="ECO:0000256" key="15">
    <source>
        <dbReference type="ARBA" id="ARBA00023329"/>
    </source>
</evidence>
<evidence type="ECO:0000256" key="10">
    <source>
        <dbReference type="ARBA" id="ARBA00023054"/>
    </source>
</evidence>
<evidence type="ECO:0000256" key="7">
    <source>
        <dbReference type="ARBA" id="ARBA00022490"/>
    </source>
</evidence>
<keyword evidence="11" id="KW-0472">Membrane</keyword>
<dbReference type="Pfam" id="PF12542">
    <property type="entry name" value="CWC25"/>
    <property type="match status" value="1"/>
</dbReference>